<dbReference type="SUPFAM" id="SSF52540">
    <property type="entry name" value="P-loop containing nucleoside triphosphate hydrolases"/>
    <property type="match status" value="1"/>
</dbReference>
<keyword evidence="10 14" id="KW-0472">Membrane</keyword>
<keyword evidence="3 14" id="KW-0812">Transmembrane</keyword>
<evidence type="ECO:0000256" key="8">
    <source>
        <dbReference type="ARBA" id="ARBA00022989"/>
    </source>
</evidence>
<dbReference type="Gene3D" id="3.40.50.300">
    <property type="entry name" value="P-loop containing nucleotide triphosphate hydrolases"/>
    <property type="match status" value="1"/>
</dbReference>
<dbReference type="GO" id="GO:0016787">
    <property type="term" value="F:hydrolase activity"/>
    <property type="evidence" value="ECO:0007669"/>
    <property type="project" value="UniProtKB-KW"/>
</dbReference>
<evidence type="ECO:0000256" key="9">
    <source>
        <dbReference type="ARBA" id="ARBA00023128"/>
    </source>
</evidence>
<evidence type="ECO:0000256" key="1">
    <source>
        <dbReference type="ARBA" id="ARBA00004434"/>
    </source>
</evidence>
<keyword evidence="9" id="KW-0496">Mitochondrion</keyword>
<dbReference type="InterPro" id="IPR014851">
    <property type="entry name" value="BCS1_N"/>
</dbReference>
<reference evidence="16 17" key="1">
    <citation type="submission" date="2024-04" db="EMBL/GenBank/DDBJ databases">
        <title>Phyllosticta paracitricarpa is synonymous to the EU quarantine fungus P. citricarpa based on phylogenomic analyses.</title>
        <authorList>
            <consortium name="Lawrence Berkeley National Laboratory"/>
            <person name="Van Ingen-Buijs V.A."/>
            <person name="Van Westerhoven A.C."/>
            <person name="Haridas S."/>
            <person name="Skiadas P."/>
            <person name="Martin F."/>
            <person name="Groenewald J.Z."/>
            <person name="Crous P.W."/>
            <person name="Seidl M.F."/>
        </authorList>
    </citation>
    <scope>NUCLEOTIDE SEQUENCE [LARGE SCALE GENOMIC DNA]</scope>
    <source>
        <strain evidence="16 17">CBS 122670</strain>
    </source>
</reference>
<proteinExistence type="inferred from homology"/>
<dbReference type="InterPro" id="IPR057495">
    <property type="entry name" value="AAA_lid_BCS1"/>
</dbReference>
<dbReference type="InterPro" id="IPR003960">
    <property type="entry name" value="ATPase_AAA_CS"/>
</dbReference>
<gene>
    <name evidence="16" type="ORF">IWX46DRAFT_230274</name>
</gene>
<dbReference type="Pfam" id="PF08740">
    <property type="entry name" value="BCS1_N"/>
    <property type="match status" value="1"/>
</dbReference>
<organism evidence="16 17">
    <name type="scientific">Phyllosticta citricarpa</name>
    <dbReference type="NCBI Taxonomy" id="55181"/>
    <lineage>
        <taxon>Eukaryota</taxon>
        <taxon>Fungi</taxon>
        <taxon>Dikarya</taxon>
        <taxon>Ascomycota</taxon>
        <taxon>Pezizomycotina</taxon>
        <taxon>Dothideomycetes</taxon>
        <taxon>Dothideomycetes incertae sedis</taxon>
        <taxon>Botryosphaeriales</taxon>
        <taxon>Phyllostictaceae</taxon>
        <taxon>Phyllosticta</taxon>
    </lineage>
</organism>
<dbReference type="Pfam" id="PF00004">
    <property type="entry name" value="AAA"/>
    <property type="match status" value="1"/>
</dbReference>
<keyword evidence="7 12" id="KW-0067">ATP-binding</keyword>
<evidence type="ECO:0000256" key="3">
    <source>
        <dbReference type="ARBA" id="ARBA00022692"/>
    </source>
</evidence>
<feature type="compositionally biased region" description="Polar residues" evidence="13">
    <location>
        <begin position="512"/>
        <end position="524"/>
    </location>
</feature>
<keyword evidence="5" id="KW-0999">Mitochondrion inner membrane</keyword>
<keyword evidence="6 16" id="KW-0378">Hydrolase</keyword>
<dbReference type="InterPro" id="IPR003959">
    <property type="entry name" value="ATPase_AAA_core"/>
</dbReference>
<evidence type="ECO:0000256" key="10">
    <source>
        <dbReference type="ARBA" id="ARBA00023136"/>
    </source>
</evidence>
<evidence type="ECO:0000256" key="13">
    <source>
        <dbReference type="SAM" id="MobiDB-lite"/>
    </source>
</evidence>
<evidence type="ECO:0000313" key="17">
    <source>
        <dbReference type="Proteomes" id="UP001365128"/>
    </source>
</evidence>
<feature type="region of interest" description="Disordered" evidence="13">
    <location>
        <begin position="503"/>
        <end position="524"/>
    </location>
</feature>
<dbReference type="SMART" id="SM00382">
    <property type="entry name" value="AAA"/>
    <property type="match status" value="1"/>
</dbReference>
<dbReference type="PANTHER" id="PTHR23070">
    <property type="entry name" value="BCS1 AAA-TYPE ATPASE"/>
    <property type="match status" value="1"/>
</dbReference>
<evidence type="ECO:0000256" key="11">
    <source>
        <dbReference type="ARBA" id="ARBA00048778"/>
    </source>
</evidence>
<evidence type="ECO:0000256" key="5">
    <source>
        <dbReference type="ARBA" id="ARBA00022792"/>
    </source>
</evidence>
<evidence type="ECO:0000256" key="2">
    <source>
        <dbReference type="ARBA" id="ARBA00007448"/>
    </source>
</evidence>
<protein>
    <submittedName>
        <fullName evidence="16">P-loop containing nucleoside triphosphate hydrolase protein</fullName>
    </submittedName>
</protein>
<keyword evidence="17" id="KW-1185">Reference proteome</keyword>
<keyword evidence="8 14" id="KW-1133">Transmembrane helix</keyword>
<dbReference type="InterPro" id="IPR050747">
    <property type="entry name" value="Mitochondrial_chaperone_BCS1"/>
</dbReference>
<dbReference type="InterPro" id="IPR003593">
    <property type="entry name" value="AAA+_ATPase"/>
</dbReference>
<evidence type="ECO:0000256" key="7">
    <source>
        <dbReference type="ARBA" id="ARBA00022840"/>
    </source>
</evidence>
<accession>A0ABR1MNY6</accession>
<name>A0ABR1MNY6_9PEZI</name>
<comment type="subcellular location">
    <subcellularLocation>
        <location evidence="1">Mitochondrion inner membrane</location>
        <topology evidence="1">Single-pass membrane protein</topology>
    </subcellularLocation>
</comment>
<comment type="similarity">
    <text evidence="2">Belongs to the AAA ATPase family. BCS1 subfamily.</text>
</comment>
<dbReference type="Proteomes" id="UP001365128">
    <property type="component" value="Unassembled WGS sequence"/>
</dbReference>
<comment type="caution">
    <text evidence="16">The sequence shown here is derived from an EMBL/GenBank/DDBJ whole genome shotgun (WGS) entry which is preliminary data.</text>
</comment>
<keyword evidence="4 12" id="KW-0547">Nucleotide-binding</keyword>
<evidence type="ECO:0000259" key="15">
    <source>
        <dbReference type="SMART" id="SM00382"/>
    </source>
</evidence>
<dbReference type="Pfam" id="PF25426">
    <property type="entry name" value="AAA_lid_BCS1"/>
    <property type="match status" value="1"/>
</dbReference>
<evidence type="ECO:0000256" key="4">
    <source>
        <dbReference type="ARBA" id="ARBA00022741"/>
    </source>
</evidence>
<comment type="catalytic activity">
    <reaction evidence="11">
        <text>ATP + H2O = ADP + phosphate + H(+)</text>
        <dbReference type="Rhea" id="RHEA:13065"/>
        <dbReference type="ChEBI" id="CHEBI:15377"/>
        <dbReference type="ChEBI" id="CHEBI:15378"/>
        <dbReference type="ChEBI" id="CHEBI:30616"/>
        <dbReference type="ChEBI" id="CHEBI:43474"/>
        <dbReference type="ChEBI" id="CHEBI:456216"/>
    </reaction>
    <physiologicalReaction direction="left-to-right" evidence="11">
        <dbReference type="Rhea" id="RHEA:13066"/>
    </physiologicalReaction>
</comment>
<sequence>MSETKIFNTREFSQVLSEGLKNYGYVTAHGCSPLVMAIWDAVRPYLNTSVYSSGYIMVLLPMLCSAVTGLVTGVAKVPEVLNKVYMEYWTSTVIIDDSQWDVLHKVIAWANHNIPATGRNIKVTDKRVTGLNERSIDFQPAGRYAFVHKNLRFWLEHTVPKGNTNDAIDYLTITCGGRDTQPLKDFVKMCEAFTDELVSEAVQVFKPNDHFRQFQRPIFTRRRDMLSIDMEEDVKADLVRDAQKYFHPASKAYYANRGIPLRRGYLFWGPPGCGKTSICVALASMLQLQLFSISLASANANDRNLEKLFSTLPKKCIVLLEDIDSAGISRENMARAASGKFADREKGFDDKHLPPRVTLSGLLNVIDGAGAAEGRLIIMTSNHPETLDHALIRPGRIDKQVYFGHVSKSIAAAMFKRIYNSYDDEEEQEQDADLDDVMTDVDAVEDLDLLADAFARQVPENALTPAELQCFLLERRTSPLDAVRDFEQWAGKTMTAKLAREAGRAKKMQPQRRANQAKANSTATQGYCSDDDVYFSARSHWSP</sequence>
<dbReference type="EMBL" id="JBBPDW010000003">
    <property type="protein sequence ID" value="KAK7554776.1"/>
    <property type="molecule type" value="Genomic_DNA"/>
</dbReference>
<dbReference type="PROSITE" id="PS00674">
    <property type="entry name" value="AAA"/>
    <property type="match status" value="1"/>
</dbReference>
<evidence type="ECO:0000313" key="16">
    <source>
        <dbReference type="EMBL" id="KAK7554776.1"/>
    </source>
</evidence>
<dbReference type="InterPro" id="IPR027417">
    <property type="entry name" value="P-loop_NTPase"/>
</dbReference>
<feature type="domain" description="AAA+ ATPase" evidence="15">
    <location>
        <begin position="261"/>
        <end position="407"/>
    </location>
</feature>
<evidence type="ECO:0000256" key="12">
    <source>
        <dbReference type="RuleBase" id="RU003651"/>
    </source>
</evidence>
<feature type="transmembrane region" description="Helical" evidence="14">
    <location>
        <begin position="54"/>
        <end position="75"/>
    </location>
</feature>
<evidence type="ECO:0000256" key="6">
    <source>
        <dbReference type="ARBA" id="ARBA00022801"/>
    </source>
</evidence>
<evidence type="ECO:0000256" key="14">
    <source>
        <dbReference type="SAM" id="Phobius"/>
    </source>
</evidence>